<dbReference type="InterPro" id="IPR050362">
    <property type="entry name" value="Cation-dep_OMT"/>
</dbReference>
<evidence type="ECO:0000313" key="5">
    <source>
        <dbReference type="Proteomes" id="UP000028945"/>
    </source>
</evidence>
<dbReference type="PROSITE" id="PS51682">
    <property type="entry name" value="SAM_OMT_I"/>
    <property type="match status" value="1"/>
</dbReference>
<dbReference type="eggNOG" id="COG4122">
    <property type="taxonomic scope" value="Bacteria"/>
</dbReference>
<name>A0A077DC02_9BURK</name>
<dbReference type="CDD" id="cd02440">
    <property type="entry name" value="AdoMet_MTases"/>
    <property type="match status" value="1"/>
</dbReference>
<dbReference type="RefSeq" id="WP_038498907.1">
    <property type="nucleotide sequence ID" value="NZ_AFWK01000052.1"/>
</dbReference>
<dbReference type="GO" id="GO:0008171">
    <property type="term" value="F:O-methyltransferase activity"/>
    <property type="evidence" value="ECO:0007669"/>
    <property type="project" value="InterPro"/>
</dbReference>
<dbReference type="SUPFAM" id="SSF53335">
    <property type="entry name" value="S-adenosyl-L-methionine-dependent methyltransferases"/>
    <property type="match status" value="1"/>
</dbReference>
<dbReference type="STRING" id="1072685.IX83_02765"/>
<dbReference type="InterPro" id="IPR002935">
    <property type="entry name" value="SAM_O-MeTrfase"/>
</dbReference>
<keyword evidence="5" id="KW-1185">Reference proteome</keyword>
<protein>
    <submittedName>
        <fullName evidence="4">Methyltransferase</fullName>
    </submittedName>
</protein>
<dbReference type="Proteomes" id="UP000028945">
    <property type="component" value="Chromosome"/>
</dbReference>
<reference evidence="4 5" key="1">
    <citation type="journal article" date="2014" name="BMC Genomics">
        <title>A genomic perspective on a new bacterial genus and species from the Alcaligenaceae family, Basilea psittacipulmonis.</title>
        <authorList>
            <person name="Whiteson K.L."/>
            <person name="Hernandez D."/>
            <person name="Lazarevic V."/>
            <person name="Gaia N."/>
            <person name="Farinelli L."/>
            <person name="Francois P."/>
            <person name="Pilo P."/>
            <person name="Frey J."/>
            <person name="Schrenzel J."/>
        </authorList>
    </citation>
    <scope>NUCLEOTIDE SEQUENCE [LARGE SCALE GENOMIC DNA]</scope>
    <source>
        <strain evidence="4 5">DSM 24701</strain>
    </source>
</reference>
<dbReference type="Pfam" id="PF01596">
    <property type="entry name" value="Methyltransf_3"/>
    <property type="match status" value="1"/>
</dbReference>
<organism evidence="4 5">
    <name type="scientific">Basilea psittacipulmonis DSM 24701</name>
    <dbReference type="NCBI Taxonomy" id="1072685"/>
    <lineage>
        <taxon>Bacteria</taxon>
        <taxon>Pseudomonadati</taxon>
        <taxon>Pseudomonadota</taxon>
        <taxon>Betaproteobacteria</taxon>
        <taxon>Burkholderiales</taxon>
        <taxon>Alcaligenaceae</taxon>
        <taxon>Basilea</taxon>
    </lineage>
</organism>
<evidence type="ECO:0000256" key="2">
    <source>
        <dbReference type="ARBA" id="ARBA00022679"/>
    </source>
</evidence>
<dbReference type="Gene3D" id="3.40.50.150">
    <property type="entry name" value="Vaccinia Virus protein VP39"/>
    <property type="match status" value="1"/>
</dbReference>
<dbReference type="HOGENOM" id="CLU_067676_8_0_4"/>
<dbReference type="AlphaFoldDB" id="A0A077DC02"/>
<dbReference type="KEGG" id="bpsi:IX83_02765"/>
<dbReference type="PANTHER" id="PTHR10509">
    <property type="entry name" value="O-METHYLTRANSFERASE-RELATED"/>
    <property type="match status" value="1"/>
</dbReference>
<evidence type="ECO:0000256" key="1">
    <source>
        <dbReference type="ARBA" id="ARBA00022603"/>
    </source>
</evidence>
<dbReference type="GO" id="GO:0032259">
    <property type="term" value="P:methylation"/>
    <property type="evidence" value="ECO:0007669"/>
    <property type="project" value="UniProtKB-KW"/>
</dbReference>
<evidence type="ECO:0000313" key="4">
    <source>
        <dbReference type="EMBL" id="AIL32380.1"/>
    </source>
</evidence>
<keyword evidence="2 4" id="KW-0808">Transferase</keyword>
<dbReference type="PANTHER" id="PTHR10509:SF14">
    <property type="entry name" value="CAFFEOYL-COA O-METHYLTRANSFERASE 3-RELATED"/>
    <property type="match status" value="1"/>
</dbReference>
<dbReference type="EMBL" id="CP009238">
    <property type="protein sequence ID" value="AIL32380.1"/>
    <property type="molecule type" value="Genomic_DNA"/>
</dbReference>
<proteinExistence type="predicted"/>
<dbReference type="OrthoDB" id="9799672at2"/>
<evidence type="ECO:0000256" key="3">
    <source>
        <dbReference type="ARBA" id="ARBA00022691"/>
    </source>
</evidence>
<keyword evidence="1 4" id="KW-0489">Methyltransferase</keyword>
<dbReference type="GO" id="GO:0008757">
    <property type="term" value="F:S-adenosylmethionine-dependent methyltransferase activity"/>
    <property type="evidence" value="ECO:0007669"/>
    <property type="project" value="TreeGrafter"/>
</dbReference>
<gene>
    <name evidence="4" type="ORF">IX83_02765</name>
</gene>
<sequence>MKTNDVDQEVCTQVEQYFEQKLLHRDRIPQRVLDYNLTQAIPRIAITATQGKFLQLLVKMIRAKRILEIGTLGGYSATWMALGLPQDGRLITLDFDPKCVDIAKESFRIASLESKVEVRQGQADALMQAMIDQKEPAFDLIFIDADKENNPTYLKLALSLSHSGTVIVADNVVRKGKIIRSDYKGNNIRGLRQFFDDIELNERLEGTALQTMVPRGWDGIGIFLVK</sequence>
<accession>A0A077DC02</accession>
<keyword evidence="3" id="KW-0949">S-adenosyl-L-methionine</keyword>
<dbReference type="InterPro" id="IPR029063">
    <property type="entry name" value="SAM-dependent_MTases_sf"/>
</dbReference>